<dbReference type="InterPro" id="IPR039426">
    <property type="entry name" value="TonB-dep_rcpt-like"/>
</dbReference>
<dbReference type="EMBL" id="FNRP01000008">
    <property type="protein sequence ID" value="SEA55771.1"/>
    <property type="molecule type" value="Genomic_DNA"/>
</dbReference>
<proteinExistence type="inferred from homology"/>
<dbReference type="InterPro" id="IPR008969">
    <property type="entry name" value="CarboxyPept-like_regulatory"/>
</dbReference>
<reference evidence="4 5" key="1">
    <citation type="submission" date="2016-10" db="EMBL/GenBank/DDBJ databases">
        <authorList>
            <person name="de Groot N.N."/>
        </authorList>
    </citation>
    <scope>NUCLEOTIDE SEQUENCE [LARGE SCALE GENOMIC DNA]</scope>
    <source>
        <strain evidence="4 5">NLAE-zl-G339</strain>
    </source>
</reference>
<dbReference type="RefSeq" id="WP_081354149.1">
    <property type="nucleotide sequence ID" value="NZ_FNRP01000008.1"/>
</dbReference>
<feature type="chain" id="PRO_5010347097" evidence="2">
    <location>
        <begin position="24"/>
        <end position="1034"/>
    </location>
</feature>
<dbReference type="NCBIfam" id="TIGR04057">
    <property type="entry name" value="SusC_RagA_signa"/>
    <property type="match status" value="1"/>
</dbReference>
<gene>
    <name evidence="4" type="ORF">SAMN04487924_10869</name>
</gene>
<organism evidence="4 5">
    <name type="scientific">Bacteroides xylanisolvens</name>
    <dbReference type="NCBI Taxonomy" id="371601"/>
    <lineage>
        <taxon>Bacteria</taxon>
        <taxon>Pseudomonadati</taxon>
        <taxon>Bacteroidota</taxon>
        <taxon>Bacteroidia</taxon>
        <taxon>Bacteroidales</taxon>
        <taxon>Bacteroidaceae</taxon>
        <taxon>Bacteroides</taxon>
    </lineage>
</organism>
<dbReference type="PROSITE" id="PS52016">
    <property type="entry name" value="TONB_DEPENDENT_REC_3"/>
    <property type="match status" value="1"/>
</dbReference>
<evidence type="ECO:0000313" key="5">
    <source>
        <dbReference type="Proteomes" id="UP000183040"/>
    </source>
</evidence>
<accession>A0A1H4C5V8</accession>
<dbReference type="InterPro" id="IPR023997">
    <property type="entry name" value="TonB-dep_OMP_SusC/RagA_CS"/>
</dbReference>
<evidence type="ECO:0000313" key="4">
    <source>
        <dbReference type="EMBL" id="SEA55771.1"/>
    </source>
</evidence>
<dbReference type="AlphaFoldDB" id="A0A1H4C5V8"/>
<dbReference type="InterPro" id="IPR037066">
    <property type="entry name" value="Plug_dom_sf"/>
</dbReference>
<dbReference type="SUPFAM" id="SSF49464">
    <property type="entry name" value="Carboxypeptidase regulatory domain-like"/>
    <property type="match status" value="1"/>
</dbReference>
<evidence type="ECO:0000259" key="3">
    <source>
        <dbReference type="Pfam" id="PF07715"/>
    </source>
</evidence>
<dbReference type="GO" id="GO:0009279">
    <property type="term" value="C:cell outer membrane"/>
    <property type="evidence" value="ECO:0007669"/>
    <property type="project" value="UniProtKB-SubCell"/>
</dbReference>
<keyword evidence="2" id="KW-0732">Signal</keyword>
<keyword evidence="1" id="KW-0813">Transport</keyword>
<dbReference type="SUPFAM" id="SSF56935">
    <property type="entry name" value="Porins"/>
    <property type="match status" value="1"/>
</dbReference>
<name>A0A1H4C5V8_9BACE</name>
<dbReference type="InterPro" id="IPR023996">
    <property type="entry name" value="TonB-dep_OMP_SusC/RagA"/>
</dbReference>
<feature type="domain" description="TonB-dependent receptor plug" evidence="3">
    <location>
        <begin position="117"/>
        <end position="222"/>
    </location>
</feature>
<dbReference type="Pfam" id="PF13715">
    <property type="entry name" value="CarbopepD_reg_2"/>
    <property type="match status" value="1"/>
</dbReference>
<dbReference type="Pfam" id="PF07715">
    <property type="entry name" value="Plug"/>
    <property type="match status" value="1"/>
</dbReference>
<keyword evidence="1" id="KW-1134">Transmembrane beta strand</keyword>
<evidence type="ECO:0000256" key="1">
    <source>
        <dbReference type="PROSITE-ProRule" id="PRU01360"/>
    </source>
</evidence>
<dbReference type="InterPro" id="IPR012910">
    <property type="entry name" value="Plug_dom"/>
</dbReference>
<protein>
    <submittedName>
        <fullName evidence="4">TonB-linked outer membrane protein, SusC/RagA family</fullName>
    </submittedName>
</protein>
<dbReference type="Gene3D" id="2.60.40.1120">
    <property type="entry name" value="Carboxypeptidase-like, regulatory domain"/>
    <property type="match status" value="1"/>
</dbReference>
<dbReference type="Gene3D" id="2.170.130.10">
    <property type="entry name" value="TonB-dependent receptor, plug domain"/>
    <property type="match status" value="1"/>
</dbReference>
<keyword evidence="1" id="KW-0472">Membrane</keyword>
<comment type="subcellular location">
    <subcellularLocation>
        <location evidence="1">Cell outer membrane</location>
        <topology evidence="1">Multi-pass membrane protein</topology>
    </subcellularLocation>
</comment>
<keyword evidence="1" id="KW-0998">Cell outer membrane</keyword>
<evidence type="ECO:0000256" key="2">
    <source>
        <dbReference type="SAM" id="SignalP"/>
    </source>
</evidence>
<dbReference type="Proteomes" id="UP000183040">
    <property type="component" value="Unassembled WGS sequence"/>
</dbReference>
<sequence length="1034" mass="115232">MKFLKSKMLLLIAFLLIGMVVSAQNLVTGVVTDTGGTPLPGVNIMLLNGQSNYGVVTNLDGQFKIDVPNNSTIEVSYVGFITQTIKVKGGQRLKILLQEDAQSLDEVVVVGYGTQKKETVVGSISSVKPVQLQVPVRSLSQSLVGNVAGLVALQSSGEPGKDDAQFWIRGIATFTGDPNPLVLVDGIERPLENVDPLEIESFSVLKDASATAVYGVRGANGVILINTRRGYDGPAKIDVRYEHGFSAPSKRLSFVDAATRSMLFNEAVDATAGISSSFKYSDAEIKAMRDQTDPEVYPNVDWQEVLMKDLTMSEKLSVNISGGGKYARYFTAVSFYNQEGQYHINPGSYSWVPSSIGSFGENVNYKRYNFRSNVDMDISPKTTVSFGIQGNVSENTEPAEGGSASIYRDIINAAPNAFPVILKDGRLAGRDGLNNPYNMLTQRGYVKNISNALRANLTVDQNLDFITEGLTAKLTYAYDYSTDAADTRSRSINFFEPTGRDENGDLLATEWYASSYQDYLNYSHSSSSTRSQYAEATINYSRTFGKHDVGGLVMGFVKDNRYMIRGMDYITSLPKRSLGLAGRVTYGYDNRYLLEANVGFNGSENFAKGNRMGIFPAIALGWVASEESWLAGNEVLTWAKLRASIGQVGNDQIPSTRFIYLATINESAGGYNNLGLNYDQYQSGIGEGRMANSDVTWEVATKYNLGVELGFFNNFRLNADVFYEKRENIFLSPQTSEVAGLPNGFDIYANMGEMENKGFEISGEYSKQINKDLFISARGNFTFTRNTVLKDGKYYAYPWQDYKGVRYGLTLGYKAMHLFSQEELDNMPEYYEQFSMDKTQLRPGDIRYEDLNDDGKITEADRTWIGDPSMPELVYGFGASLKYKGFDFSFLLQGAGNRSTYLTGGWYFQPFQADRSPKYMGNVMTMFLDRWTEDNPNPNAFSPRLSYGANANNYKTSTWWQRDASYLRIKNIELGYTLPENLTKKIHAKSMRVYLQGVNLLTISKFYSDFWDPETSADSYPMQKTIYLGLNLSF</sequence>
<comment type="similarity">
    <text evidence="1">Belongs to the TonB-dependent receptor family.</text>
</comment>
<dbReference type="NCBIfam" id="TIGR04056">
    <property type="entry name" value="OMP_RagA_SusC"/>
    <property type="match status" value="1"/>
</dbReference>
<dbReference type="FunFam" id="2.170.130.10:FF:000003">
    <property type="entry name" value="SusC/RagA family TonB-linked outer membrane protein"/>
    <property type="match status" value="1"/>
</dbReference>
<feature type="signal peptide" evidence="2">
    <location>
        <begin position="1"/>
        <end position="23"/>
    </location>
</feature>
<keyword evidence="1" id="KW-0812">Transmembrane</keyword>